<organism evidence="1 2">
    <name type="scientific">Pedococcus cremeus</name>
    <dbReference type="NCBI Taxonomy" id="587636"/>
    <lineage>
        <taxon>Bacteria</taxon>
        <taxon>Bacillati</taxon>
        <taxon>Actinomycetota</taxon>
        <taxon>Actinomycetes</taxon>
        <taxon>Micrococcales</taxon>
        <taxon>Intrasporangiaceae</taxon>
        <taxon>Pedococcus</taxon>
    </lineage>
</organism>
<dbReference type="STRING" id="587636.SAMN05216199_1521"/>
<keyword evidence="2" id="KW-1185">Reference proteome</keyword>
<protein>
    <submittedName>
        <fullName evidence="1">Uncharacterized protein, DUF1810 family</fullName>
    </submittedName>
</protein>
<dbReference type="Pfam" id="PF08837">
    <property type="entry name" value="DUF1810"/>
    <property type="match status" value="1"/>
</dbReference>
<name>A0A1H9TCR4_9MICO</name>
<dbReference type="Proteomes" id="UP000199019">
    <property type="component" value="Unassembled WGS sequence"/>
</dbReference>
<dbReference type="InterPro" id="IPR014937">
    <property type="entry name" value="DUF1810"/>
</dbReference>
<reference evidence="2" key="1">
    <citation type="submission" date="2016-10" db="EMBL/GenBank/DDBJ databases">
        <authorList>
            <person name="Varghese N."/>
            <person name="Submissions S."/>
        </authorList>
    </citation>
    <scope>NUCLEOTIDE SEQUENCE [LARGE SCALE GENOMIC DNA]</scope>
    <source>
        <strain evidence="2">CGMCC 1.6963</strain>
    </source>
</reference>
<evidence type="ECO:0000313" key="1">
    <source>
        <dbReference type="EMBL" id="SER94403.1"/>
    </source>
</evidence>
<dbReference type="PIRSF" id="PIRSF008546">
    <property type="entry name" value="UCP008546"/>
    <property type="match status" value="1"/>
</dbReference>
<sequence length="151" mass="16520">MSGSVWGMSASVDLTRFVTAQEDGGTYASALRELRGGRKTGHWMWFVFPQVAGLGRSETARFYALSGVEEARAYLAHPTLGPRLLECADTLAGLNTPDPVSVLGSIDAMKLRSSMTLFAQAAETDEDRARFRAVLERFYGGAEDPETLRRL</sequence>
<dbReference type="EMBL" id="FOHB01000002">
    <property type="protein sequence ID" value="SER94403.1"/>
    <property type="molecule type" value="Genomic_DNA"/>
</dbReference>
<gene>
    <name evidence="1" type="ORF">SAMN05216199_1521</name>
</gene>
<dbReference type="AlphaFoldDB" id="A0A1H9TCR4"/>
<dbReference type="Gene3D" id="1.25.40.380">
    <property type="entry name" value="Protein of unknown function DUF1810"/>
    <property type="match status" value="1"/>
</dbReference>
<proteinExistence type="predicted"/>
<dbReference type="InterPro" id="IPR036287">
    <property type="entry name" value="Rv1873-like_sf"/>
</dbReference>
<evidence type="ECO:0000313" key="2">
    <source>
        <dbReference type="Proteomes" id="UP000199019"/>
    </source>
</evidence>
<accession>A0A1H9TCR4</accession>
<dbReference type="SUPFAM" id="SSF140736">
    <property type="entry name" value="Rv1873-like"/>
    <property type="match status" value="1"/>
</dbReference>